<dbReference type="FunFam" id="1.10.510.10:FF:000590">
    <property type="entry name" value="PR5-like receptor kinase"/>
    <property type="match status" value="1"/>
</dbReference>
<keyword evidence="10" id="KW-0472">Membrane</keyword>
<feature type="compositionally biased region" description="Polar residues" evidence="12">
    <location>
        <begin position="225"/>
        <end position="238"/>
    </location>
</feature>
<evidence type="ECO:0000256" key="2">
    <source>
        <dbReference type="ARBA" id="ARBA00022527"/>
    </source>
</evidence>
<keyword evidence="14" id="KW-0675">Receptor</keyword>
<dbReference type="InterPro" id="IPR008271">
    <property type="entry name" value="Ser/Thr_kinase_AS"/>
</dbReference>
<keyword evidence="6" id="KW-0547">Nucleotide-binding</keyword>
<keyword evidence="15" id="KW-1185">Reference proteome</keyword>
<evidence type="ECO:0000313" key="15">
    <source>
        <dbReference type="Proteomes" id="UP000075243"/>
    </source>
</evidence>
<comment type="subcellular location">
    <subcellularLocation>
        <location evidence="1">Membrane</location>
        <topology evidence="1">Single-pass type I membrane protein</topology>
    </subcellularLocation>
</comment>
<keyword evidence="4" id="KW-0812">Transmembrane</keyword>
<dbReference type="PANTHER" id="PTHR27009">
    <property type="entry name" value="RUST RESISTANCE KINASE LR10-RELATED"/>
    <property type="match status" value="1"/>
</dbReference>
<dbReference type="Gramene" id="C.cajan_31094.t">
    <property type="protein sequence ID" value="C.cajan_31094.t.cds1"/>
    <property type="gene ID" value="C.cajan_31094"/>
</dbReference>
<dbReference type="AlphaFoldDB" id="A0A151RVV5"/>
<evidence type="ECO:0000313" key="14">
    <source>
        <dbReference type="EMBL" id="KYP46669.1"/>
    </source>
</evidence>
<feature type="region of interest" description="Disordered" evidence="12">
    <location>
        <begin position="221"/>
        <end position="255"/>
    </location>
</feature>
<keyword evidence="3" id="KW-0808">Transferase</keyword>
<keyword evidence="5" id="KW-0732">Signal</keyword>
<keyword evidence="8" id="KW-0067">ATP-binding</keyword>
<protein>
    <submittedName>
        <fullName evidence="14">Receptor-like protein kinase At5g39020 family</fullName>
    </submittedName>
</protein>
<dbReference type="GO" id="GO:0016020">
    <property type="term" value="C:membrane"/>
    <property type="evidence" value="ECO:0007669"/>
    <property type="project" value="UniProtKB-SubCell"/>
</dbReference>
<evidence type="ECO:0000256" key="1">
    <source>
        <dbReference type="ARBA" id="ARBA00004479"/>
    </source>
</evidence>
<dbReference type="Pfam" id="PF00069">
    <property type="entry name" value="Pkinase"/>
    <property type="match status" value="1"/>
</dbReference>
<dbReference type="Proteomes" id="UP000075243">
    <property type="component" value="Unassembled WGS sequence"/>
</dbReference>
<keyword evidence="2" id="KW-0723">Serine/threonine-protein kinase</keyword>
<evidence type="ECO:0000256" key="5">
    <source>
        <dbReference type="ARBA" id="ARBA00022729"/>
    </source>
</evidence>
<evidence type="ECO:0000256" key="3">
    <source>
        <dbReference type="ARBA" id="ARBA00022679"/>
    </source>
</evidence>
<evidence type="ECO:0000256" key="8">
    <source>
        <dbReference type="ARBA" id="ARBA00022840"/>
    </source>
</evidence>
<feature type="domain" description="Protein kinase" evidence="13">
    <location>
        <begin position="1"/>
        <end position="200"/>
    </location>
</feature>
<evidence type="ECO:0000256" key="7">
    <source>
        <dbReference type="ARBA" id="ARBA00022777"/>
    </source>
</evidence>
<dbReference type="InterPro" id="IPR045874">
    <property type="entry name" value="LRK10/LRL21-25-like"/>
</dbReference>
<gene>
    <name evidence="14" type="ORF">KK1_031695</name>
</gene>
<keyword evidence="7 14" id="KW-0418">Kinase</keyword>
<evidence type="ECO:0000259" key="13">
    <source>
        <dbReference type="PROSITE" id="PS50011"/>
    </source>
</evidence>
<reference evidence="14" key="1">
    <citation type="journal article" date="2012" name="Nat. Biotechnol.">
        <title>Draft genome sequence of pigeonpea (Cajanus cajan), an orphan legume crop of resource-poor farmers.</title>
        <authorList>
            <person name="Varshney R.K."/>
            <person name="Chen W."/>
            <person name="Li Y."/>
            <person name="Bharti A.K."/>
            <person name="Saxena R.K."/>
            <person name="Schlueter J.A."/>
            <person name="Donoghue M.T."/>
            <person name="Azam S."/>
            <person name="Fan G."/>
            <person name="Whaley A.M."/>
            <person name="Farmer A.D."/>
            <person name="Sheridan J."/>
            <person name="Iwata A."/>
            <person name="Tuteja R."/>
            <person name="Penmetsa R.V."/>
            <person name="Wu W."/>
            <person name="Upadhyaya H.D."/>
            <person name="Yang S.P."/>
            <person name="Shah T."/>
            <person name="Saxena K.B."/>
            <person name="Michael T."/>
            <person name="McCombie W.R."/>
            <person name="Yang B."/>
            <person name="Zhang G."/>
            <person name="Yang H."/>
            <person name="Wang J."/>
            <person name="Spillane C."/>
            <person name="Cook D.R."/>
            <person name="May G.D."/>
            <person name="Xu X."/>
            <person name="Jackson S.A."/>
        </authorList>
    </citation>
    <scope>NUCLEOTIDE SEQUENCE [LARGE SCALE GENOMIC DNA]</scope>
</reference>
<evidence type="ECO:0000256" key="6">
    <source>
        <dbReference type="ARBA" id="ARBA00022741"/>
    </source>
</evidence>
<dbReference type="OMA" id="FEGHVEY"/>
<dbReference type="InterPro" id="IPR011009">
    <property type="entry name" value="Kinase-like_dom_sf"/>
</dbReference>
<dbReference type="InterPro" id="IPR000719">
    <property type="entry name" value="Prot_kinase_dom"/>
</dbReference>
<evidence type="ECO:0000256" key="4">
    <source>
        <dbReference type="ARBA" id="ARBA00022692"/>
    </source>
</evidence>
<dbReference type="SUPFAM" id="SSF56112">
    <property type="entry name" value="Protein kinase-like (PK-like)"/>
    <property type="match status" value="1"/>
</dbReference>
<evidence type="ECO:0000256" key="11">
    <source>
        <dbReference type="ARBA" id="ARBA00023180"/>
    </source>
</evidence>
<sequence length="255" mass="28894">MPSSSLDKYIFSNEVSIPLSYDQIYQISLGVARGIAYLHEGCDMQILHFDIKPYNILLDENFIPKISDFGLAKLYPVDDSVITLTAARGTIGYMAPELFYKNIGAVSFKADVYSFGMLLMEMAHRQKNVNPHAENSSQVFFPTWIYDQFNKGEDIEFDDSSEEEKNIVKKMITVALWCIQLKPCDRPSMKKVVEMLEGALEILEMPPKPLLYPHKEPVEVPRVYSGQTSSDDFTNSESYPDENSGDIIPETESCS</sequence>
<dbReference type="GO" id="GO:0004674">
    <property type="term" value="F:protein serine/threonine kinase activity"/>
    <property type="evidence" value="ECO:0007669"/>
    <property type="project" value="UniProtKB-KW"/>
</dbReference>
<dbReference type="SMART" id="SM00220">
    <property type="entry name" value="S_TKc"/>
    <property type="match status" value="1"/>
</dbReference>
<dbReference type="GO" id="GO:0005524">
    <property type="term" value="F:ATP binding"/>
    <property type="evidence" value="ECO:0007669"/>
    <property type="project" value="UniProtKB-KW"/>
</dbReference>
<organism evidence="14 15">
    <name type="scientific">Cajanus cajan</name>
    <name type="common">Pigeon pea</name>
    <name type="synonym">Cajanus indicus</name>
    <dbReference type="NCBI Taxonomy" id="3821"/>
    <lineage>
        <taxon>Eukaryota</taxon>
        <taxon>Viridiplantae</taxon>
        <taxon>Streptophyta</taxon>
        <taxon>Embryophyta</taxon>
        <taxon>Tracheophyta</taxon>
        <taxon>Spermatophyta</taxon>
        <taxon>Magnoliopsida</taxon>
        <taxon>eudicotyledons</taxon>
        <taxon>Gunneridae</taxon>
        <taxon>Pentapetalae</taxon>
        <taxon>rosids</taxon>
        <taxon>fabids</taxon>
        <taxon>Fabales</taxon>
        <taxon>Fabaceae</taxon>
        <taxon>Papilionoideae</taxon>
        <taxon>50 kb inversion clade</taxon>
        <taxon>NPAAA clade</taxon>
        <taxon>indigoferoid/millettioid clade</taxon>
        <taxon>Phaseoleae</taxon>
        <taxon>Cajanus</taxon>
    </lineage>
</organism>
<dbReference type="PROSITE" id="PS50011">
    <property type="entry name" value="PROTEIN_KINASE_DOM"/>
    <property type="match status" value="1"/>
</dbReference>
<dbReference type="Gene3D" id="1.10.510.10">
    <property type="entry name" value="Transferase(Phosphotransferase) domain 1"/>
    <property type="match status" value="1"/>
</dbReference>
<keyword evidence="11" id="KW-0325">Glycoprotein</keyword>
<dbReference type="EMBL" id="KQ483550">
    <property type="protein sequence ID" value="KYP46669.1"/>
    <property type="molecule type" value="Genomic_DNA"/>
</dbReference>
<evidence type="ECO:0000256" key="10">
    <source>
        <dbReference type="ARBA" id="ARBA00023136"/>
    </source>
</evidence>
<evidence type="ECO:0000256" key="9">
    <source>
        <dbReference type="ARBA" id="ARBA00022989"/>
    </source>
</evidence>
<dbReference type="PROSITE" id="PS00108">
    <property type="entry name" value="PROTEIN_KINASE_ST"/>
    <property type="match status" value="1"/>
</dbReference>
<name>A0A151RVV5_CAJCA</name>
<keyword evidence="9" id="KW-1133">Transmembrane helix</keyword>
<proteinExistence type="predicted"/>
<evidence type="ECO:0000256" key="12">
    <source>
        <dbReference type="SAM" id="MobiDB-lite"/>
    </source>
</evidence>
<accession>A0A151RVV5</accession>